<dbReference type="OrthoDB" id="127912at2759"/>
<gene>
    <name evidence="2" type="ORF">PHMEG_00011130</name>
</gene>
<sequence>MGFESDVDEKEEDNINESADCGEETESEADPASEAVAARPVAQRNLTGNAYVDGILGENGLRIIRPAGVDRAYKERGELGLFSLFFTRDFLDSLQSWTNLLLKEKGKPEATVFEMDAY</sequence>
<accession>A0A225WCB8</accession>
<name>A0A225WCB8_9STRA</name>
<evidence type="ECO:0000313" key="2">
    <source>
        <dbReference type="EMBL" id="OWZ15265.1"/>
    </source>
</evidence>
<feature type="compositionally biased region" description="Acidic residues" evidence="1">
    <location>
        <begin position="1"/>
        <end position="31"/>
    </location>
</feature>
<reference evidence="3" key="1">
    <citation type="submission" date="2017-03" db="EMBL/GenBank/DDBJ databases">
        <title>Phytopthora megakarya and P. palmivora, two closely related causual agents of cacao black pod achieved similar genome size and gene model numbers by different mechanisms.</title>
        <authorList>
            <person name="Ali S."/>
            <person name="Shao J."/>
            <person name="Larry D.J."/>
            <person name="Kronmiller B."/>
            <person name="Shen D."/>
            <person name="Strem M.D."/>
            <person name="Melnick R.L."/>
            <person name="Guiltinan M.J."/>
            <person name="Tyler B.M."/>
            <person name="Meinhardt L.W."/>
            <person name="Bailey B.A."/>
        </authorList>
    </citation>
    <scope>NUCLEOTIDE SEQUENCE [LARGE SCALE GENOMIC DNA]</scope>
    <source>
        <strain evidence="3">zdho120</strain>
    </source>
</reference>
<evidence type="ECO:0000313" key="3">
    <source>
        <dbReference type="Proteomes" id="UP000198211"/>
    </source>
</evidence>
<feature type="region of interest" description="Disordered" evidence="1">
    <location>
        <begin position="1"/>
        <end position="40"/>
    </location>
</feature>
<dbReference type="Proteomes" id="UP000198211">
    <property type="component" value="Unassembled WGS sequence"/>
</dbReference>
<evidence type="ECO:0000256" key="1">
    <source>
        <dbReference type="SAM" id="MobiDB-lite"/>
    </source>
</evidence>
<comment type="caution">
    <text evidence="2">The sequence shown here is derived from an EMBL/GenBank/DDBJ whole genome shotgun (WGS) entry which is preliminary data.</text>
</comment>
<dbReference type="EMBL" id="NBNE01001162">
    <property type="protein sequence ID" value="OWZ15265.1"/>
    <property type="molecule type" value="Genomic_DNA"/>
</dbReference>
<keyword evidence="3" id="KW-1185">Reference proteome</keyword>
<dbReference type="AlphaFoldDB" id="A0A225WCB8"/>
<organism evidence="2 3">
    <name type="scientific">Phytophthora megakarya</name>
    <dbReference type="NCBI Taxonomy" id="4795"/>
    <lineage>
        <taxon>Eukaryota</taxon>
        <taxon>Sar</taxon>
        <taxon>Stramenopiles</taxon>
        <taxon>Oomycota</taxon>
        <taxon>Peronosporomycetes</taxon>
        <taxon>Peronosporales</taxon>
        <taxon>Peronosporaceae</taxon>
        <taxon>Phytophthora</taxon>
    </lineage>
</organism>
<protein>
    <submittedName>
        <fullName evidence="2">Uncharacterized protein</fullName>
    </submittedName>
</protein>
<proteinExistence type="predicted"/>